<accession>A0A4R0XQM1</accession>
<name>A0A4R0XQM1_9MOLU</name>
<keyword evidence="3" id="KW-1185">Reference proteome</keyword>
<gene>
    <name evidence="2" type="ORF">C4B24_02735</name>
</gene>
<dbReference type="InterPro" id="IPR040198">
    <property type="entry name" value="Fido_containing"/>
</dbReference>
<dbReference type="RefSeq" id="WP_131599106.1">
    <property type="nucleotide sequence ID" value="NZ_CBDBYK010000011.1"/>
</dbReference>
<dbReference type="SUPFAM" id="SSF140931">
    <property type="entry name" value="Fic-like"/>
    <property type="match status" value="1"/>
</dbReference>
<dbReference type="Pfam" id="PF02661">
    <property type="entry name" value="Fic"/>
    <property type="match status" value="1"/>
</dbReference>
<protein>
    <recommendedName>
        <fullName evidence="1">Fido domain-containing protein</fullName>
    </recommendedName>
</protein>
<comment type="caution">
    <text evidence="2">The sequence shown here is derived from an EMBL/GenBank/DDBJ whole genome shotgun (WGS) entry which is preliminary data.</text>
</comment>
<dbReference type="OrthoDB" id="9813719at2"/>
<evidence type="ECO:0000259" key="1">
    <source>
        <dbReference type="PROSITE" id="PS51459"/>
    </source>
</evidence>
<dbReference type="PROSITE" id="PS51459">
    <property type="entry name" value="FIDO"/>
    <property type="match status" value="1"/>
</dbReference>
<dbReference type="InterPro" id="IPR036597">
    <property type="entry name" value="Fido-like_dom_sf"/>
</dbReference>
<dbReference type="Gene3D" id="1.10.3290.10">
    <property type="entry name" value="Fido-like domain"/>
    <property type="match status" value="1"/>
</dbReference>
<sequence length="375" mass="43501">MNNKVILPLASQINIAISDKQISFLLDKLQKISYLEGKIENQGLDIAPNVLAISLLEREGIDSSIIEGTQTNHEEMYYDISEGINDKYSWEVRNLINLYKSSFRDFNDEIMDFTIEDLQALHRDLYKRDIDNFETTYDPIEVIKSVKPGKIIVNDSKPNWIGPVGKGIEQASLILLKPSQKKKYLEDLFELVRSNKGVKSLSTVIIFHPIFESIHPFADGNGRIGRLMLVNLFKYLKLTNYNWIFISDFWKNNKEEYIRELRKVQTTNSWNDWICFFVKSLSETVDMVYNKLNSILDLFIGYSRNNLSQAEKLLLKHFFKYPILNKAKTIAYLKEKNGIANATAYRAFDKITNLLNVSNDGNVYRFKKMIDILSS</sequence>
<dbReference type="InterPro" id="IPR003812">
    <property type="entry name" value="Fido"/>
</dbReference>
<evidence type="ECO:0000313" key="3">
    <source>
        <dbReference type="Proteomes" id="UP000294192"/>
    </source>
</evidence>
<dbReference type="Proteomes" id="UP000294192">
    <property type="component" value="Unassembled WGS sequence"/>
</dbReference>
<organism evidence="2 3">
    <name type="scientific">Mycoplasma marinum</name>
    <dbReference type="NCBI Taxonomy" id="1937190"/>
    <lineage>
        <taxon>Bacteria</taxon>
        <taxon>Bacillati</taxon>
        <taxon>Mycoplasmatota</taxon>
        <taxon>Mollicutes</taxon>
        <taxon>Mycoplasmataceae</taxon>
        <taxon>Mycoplasma</taxon>
    </lineage>
</organism>
<reference evidence="2 3" key="1">
    <citation type="submission" date="2018-02" db="EMBL/GenBank/DDBJ databases">
        <title>Mycoplasma marinum and Mycoplasma todarodis sp. nov., moderately halophilic and psychrotolerant mycoplasmas isolated from cephalopods.</title>
        <authorList>
            <person name="Viver T."/>
        </authorList>
    </citation>
    <scope>NUCLEOTIDE SEQUENCE [LARGE SCALE GENOMIC DNA]</scope>
    <source>
        <strain evidence="2 3">PE</strain>
    </source>
</reference>
<dbReference type="EMBL" id="PSZO01000011">
    <property type="protein sequence ID" value="TCG11175.1"/>
    <property type="molecule type" value="Genomic_DNA"/>
</dbReference>
<evidence type="ECO:0000313" key="2">
    <source>
        <dbReference type="EMBL" id="TCG11175.1"/>
    </source>
</evidence>
<dbReference type="AlphaFoldDB" id="A0A4R0XQM1"/>
<feature type="domain" description="Fido" evidence="1">
    <location>
        <begin position="113"/>
        <end position="279"/>
    </location>
</feature>
<dbReference type="PANTHER" id="PTHR13504:SF38">
    <property type="entry name" value="FIDO DOMAIN-CONTAINING PROTEIN"/>
    <property type="match status" value="1"/>
</dbReference>
<dbReference type="PANTHER" id="PTHR13504">
    <property type="entry name" value="FIDO DOMAIN-CONTAINING PROTEIN DDB_G0283145"/>
    <property type="match status" value="1"/>
</dbReference>
<proteinExistence type="predicted"/>